<keyword evidence="2" id="KW-0150">Chloroplast</keyword>
<organism evidence="7 8">
    <name type="scientific">Rubus argutus</name>
    <name type="common">Southern blackberry</name>
    <dbReference type="NCBI Taxonomy" id="59490"/>
    <lineage>
        <taxon>Eukaryota</taxon>
        <taxon>Viridiplantae</taxon>
        <taxon>Streptophyta</taxon>
        <taxon>Embryophyta</taxon>
        <taxon>Tracheophyta</taxon>
        <taxon>Spermatophyta</taxon>
        <taxon>Magnoliopsida</taxon>
        <taxon>eudicotyledons</taxon>
        <taxon>Gunneridae</taxon>
        <taxon>Pentapetalae</taxon>
        <taxon>rosids</taxon>
        <taxon>fabids</taxon>
        <taxon>Rosales</taxon>
        <taxon>Rosaceae</taxon>
        <taxon>Rosoideae</taxon>
        <taxon>Rosoideae incertae sedis</taxon>
        <taxon>Rubus</taxon>
    </lineage>
</organism>
<reference evidence="7 8" key="1">
    <citation type="journal article" date="2023" name="G3 (Bethesda)">
        <title>A chromosome-length genome assembly and annotation of blackberry (Rubus argutus, cv. 'Hillquist').</title>
        <authorList>
            <person name="Bruna T."/>
            <person name="Aryal R."/>
            <person name="Dudchenko O."/>
            <person name="Sargent D.J."/>
            <person name="Mead D."/>
            <person name="Buti M."/>
            <person name="Cavallini A."/>
            <person name="Hytonen T."/>
            <person name="Andres J."/>
            <person name="Pham M."/>
            <person name="Weisz D."/>
            <person name="Mascagni F."/>
            <person name="Usai G."/>
            <person name="Natali L."/>
            <person name="Bassil N."/>
            <person name="Fernandez G.E."/>
            <person name="Lomsadze A."/>
            <person name="Armour M."/>
            <person name="Olukolu B."/>
            <person name="Poorten T."/>
            <person name="Britton C."/>
            <person name="Davik J."/>
            <person name="Ashrafi H."/>
            <person name="Aiden E.L."/>
            <person name="Borodovsky M."/>
            <person name="Worthington M."/>
        </authorList>
    </citation>
    <scope>NUCLEOTIDE SEQUENCE [LARGE SCALE GENOMIC DNA]</scope>
    <source>
        <strain evidence="7">PI 553951</strain>
    </source>
</reference>
<dbReference type="GO" id="GO:0009570">
    <property type="term" value="C:chloroplast stroma"/>
    <property type="evidence" value="ECO:0007669"/>
    <property type="project" value="UniProtKB-SubCell"/>
</dbReference>
<proteinExistence type="inferred from homology"/>
<keyword evidence="4" id="KW-0809">Transit peptide</keyword>
<evidence type="ECO:0000256" key="5">
    <source>
        <dbReference type="ARBA" id="ARBA00038237"/>
    </source>
</evidence>
<evidence type="ECO:0000256" key="6">
    <source>
        <dbReference type="SAM" id="MobiDB-lite"/>
    </source>
</evidence>
<dbReference type="AlphaFoldDB" id="A0AAW1X5Q3"/>
<protein>
    <submittedName>
        <fullName evidence="7">Uncharacterized protein</fullName>
    </submittedName>
</protein>
<dbReference type="EMBL" id="JBEDUW010000004">
    <property type="protein sequence ID" value="KAK9930945.1"/>
    <property type="molecule type" value="Genomic_DNA"/>
</dbReference>
<evidence type="ECO:0000313" key="7">
    <source>
        <dbReference type="EMBL" id="KAK9930945.1"/>
    </source>
</evidence>
<dbReference type="GO" id="GO:0005982">
    <property type="term" value="P:starch metabolic process"/>
    <property type="evidence" value="ECO:0007669"/>
    <property type="project" value="TreeGrafter"/>
</dbReference>
<name>A0AAW1X5Q3_RUBAR</name>
<dbReference type="GO" id="GO:2001070">
    <property type="term" value="F:starch binding"/>
    <property type="evidence" value="ECO:0007669"/>
    <property type="project" value="TreeGrafter"/>
</dbReference>
<comment type="caution">
    <text evidence="7">The sequence shown here is derived from an EMBL/GenBank/DDBJ whole genome shotgun (WGS) entry which is preliminary data.</text>
</comment>
<dbReference type="InterPro" id="IPR052495">
    <property type="entry name" value="Alpha-glucan_binding_chloro"/>
</dbReference>
<evidence type="ECO:0000256" key="3">
    <source>
        <dbReference type="ARBA" id="ARBA00022640"/>
    </source>
</evidence>
<evidence type="ECO:0000256" key="1">
    <source>
        <dbReference type="ARBA" id="ARBA00004470"/>
    </source>
</evidence>
<dbReference type="GO" id="GO:0043036">
    <property type="term" value="C:starch grain"/>
    <property type="evidence" value="ECO:0007669"/>
    <property type="project" value="TreeGrafter"/>
</dbReference>
<evidence type="ECO:0000256" key="4">
    <source>
        <dbReference type="ARBA" id="ARBA00022946"/>
    </source>
</evidence>
<keyword evidence="3" id="KW-0934">Plastid</keyword>
<evidence type="ECO:0000313" key="8">
    <source>
        <dbReference type="Proteomes" id="UP001457282"/>
    </source>
</evidence>
<comment type="similarity">
    <text evidence="5">Belongs to the ESV1 family.</text>
</comment>
<dbReference type="PANTHER" id="PTHR34113">
    <property type="entry name" value="INACTIVE PURPLE ACID PHOSPHATASE-LIKE PROTEIN"/>
    <property type="match status" value="1"/>
</dbReference>
<feature type="compositionally biased region" description="Low complexity" evidence="6">
    <location>
        <begin position="592"/>
        <end position="625"/>
    </location>
</feature>
<sequence length="642" mass="72320">MASTHLGAYTPLASQFHLHKHRLKCPVLLETAPFGRTTKIGNRGISLRIRASSDGGGGDSYLGMWKKAVQNEKKAVEFQKIVENSAKVDVDDSNVESVENLEKKSQEFEKILEVSKEERDKIQRIQVIDRAAAAIAAARALLKESGLKKDSGSGDVNTEPGSGGVRAEPGLGGLRTEPNSGTIEAPEQGMQNGSIVPQSEISGIGTPGPDFWSWTPPSSDRSSDDVIDLKAAKKPSVNPKLSFPVMEKERSLDVLSIPLQSNLYESNQNPPLPPFQSLKEVEKVDVAESILETPSIKEEHELEVEFSVHAAEAARALDKMDEQSLSGVYTDGTRWWKESGVELRPDGVTCRWTMIRGVSADQVTEWQDKYWEAADEFGHKELGSEKLGRNATGNVWREHWKEAMWENCGLVHMEKSADKWGKNFRGEEWQEKWWEHYDASGQAEKWAHKWCTIDPNTVVDAGHAHIWHERWGEKYDGHGGSEKYTDKWAERCEGDGWSKWGDKWDEHFDPNGHGVKQGETWWEGKYGEQWNKTWGEGHNGSGWVHKYGKSSSGDHWDTHEQQDTWYERFPHFGFYHCFENSVQLREVRKPSEISSEMPSETSSEMPSEVSSEMPSETPSEMPSEILLEVQSEIPSEVPSELS</sequence>
<gene>
    <name evidence="7" type="ORF">M0R45_018246</name>
</gene>
<feature type="compositionally biased region" description="Polar residues" evidence="6">
    <location>
        <begin position="189"/>
        <end position="201"/>
    </location>
</feature>
<feature type="region of interest" description="Disordered" evidence="6">
    <location>
        <begin position="147"/>
        <end position="224"/>
    </location>
</feature>
<dbReference type="PANTHER" id="PTHR34113:SF2">
    <property type="entry name" value="PROTEIN LIKE EARLY STARVATION, CHLOROPLASTIC"/>
    <property type="match status" value="1"/>
</dbReference>
<feature type="region of interest" description="Disordered" evidence="6">
    <location>
        <begin position="589"/>
        <end position="642"/>
    </location>
</feature>
<dbReference type="GO" id="GO:2000904">
    <property type="term" value="P:regulation of starch metabolic process"/>
    <property type="evidence" value="ECO:0007669"/>
    <property type="project" value="TreeGrafter"/>
</dbReference>
<dbReference type="Proteomes" id="UP001457282">
    <property type="component" value="Unassembled WGS sequence"/>
</dbReference>
<evidence type="ECO:0000256" key="2">
    <source>
        <dbReference type="ARBA" id="ARBA00022528"/>
    </source>
</evidence>
<comment type="subcellular location">
    <subcellularLocation>
        <location evidence="1">Plastid</location>
        <location evidence="1">Chloroplast stroma</location>
    </subcellularLocation>
</comment>
<accession>A0AAW1X5Q3</accession>
<keyword evidence="8" id="KW-1185">Reference proteome</keyword>